<protein>
    <submittedName>
        <fullName evidence="1">Uncharacterized protein</fullName>
    </submittedName>
</protein>
<proteinExistence type="predicted"/>
<accession>A0AAV9VTJ3</accession>
<name>A0AAV9VTJ3_9PEZI</name>
<sequence>MSGQRQLRLGAETWKLSQEYYIQCLANLKALYGGESQLDPYKKVHEAILIHIEVQHVRSLAESDFPCSIPADQPIANPHLLQYKNEMAKLAVEAEFIMAAIGYVECDVIGDGAFLAWFLLYSALTIRSFANRTFLPFWSWVHPNVGLTTKSVFNNLHHCAWYPIVAISEPRGSEVANAIPKFKFPGKPELISSKLLLESPANNQVLRLLKPMVFRALELRNALGGYHHPTEFTCRCGARSHGTPSRRADIQPPLSDLGVDVGVRLEGEVKACYVEESDPDAPGDSKPPIRAQFSGGLARCHGVYYSVEIPKVEILRSISRLQTLTFLRLSGSRHVSFADSDPSVGGIVNSLNWVFNNLISLQNFHWAELSPCHDYEFVRIFGSVFRDIFKPSRWCVEIVIWNLKHTRKSRARHIREVQPITKIFVTDSGSW</sequence>
<dbReference type="AlphaFoldDB" id="A0AAV9VTJ3"/>
<gene>
    <name evidence="1" type="ORF">TWF481_002581</name>
</gene>
<comment type="caution">
    <text evidence="1">The sequence shown here is derived from an EMBL/GenBank/DDBJ whole genome shotgun (WGS) entry which is preliminary data.</text>
</comment>
<evidence type="ECO:0000313" key="1">
    <source>
        <dbReference type="EMBL" id="KAK6495532.1"/>
    </source>
</evidence>
<dbReference type="EMBL" id="JAVHJL010000012">
    <property type="protein sequence ID" value="KAK6495532.1"/>
    <property type="molecule type" value="Genomic_DNA"/>
</dbReference>
<keyword evidence="2" id="KW-1185">Reference proteome</keyword>
<evidence type="ECO:0000313" key="2">
    <source>
        <dbReference type="Proteomes" id="UP001370758"/>
    </source>
</evidence>
<dbReference type="Proteomes" id="UP001370758">
    <property type="component" value="Unassembled WGS sequence"/>
</dbReference>
<reference evidence="1 2" key="1">
    <citation type="submission" date="2023-08" db="EMBL/GenBank/DDBJ databases">
        <authorList>
            <person name="Palmer J.M."/>
        </authorList>
    </citation>
    <scope>NUCLEOTIDE SEQUENCE [LARGE SCALE GENOMIC DNA]</scope>
    <source>
        <strain evidence="1 2">TWF481</strain>
    </source>
</reference>
<organism evidence="1 2">
    <name type="scientific">Arthrobotrys musiformis</name>
    <dbReference type="NCBI Taxonomy" id="47236"/>
    <lineage>
        <taxon>Eukaryota</taxon>
        <taxon>Fungi</taxon>
        <taxon>Dikarya</taxon>
        <taxon>Ascomycota</taxon>
        <taxon>Pezizomycotina</taxon>
        <taxon>Orbiliomycetes</taxon>
        <taxon>Orbiliales</taxon>
        <taxon>Orbiliaceae</taxon>
        <taxon>Arthrobotrys</taxon>
    </lineage>
</organism>